<evidence type="ECO:0000256" key="4">
    <source>
        <dbReference type="ARBA" id="ARBA00022490"/>
    </source>
</evidence>
<dbReference type="PANTHER" id="PTHR33540:SF2">
    <property type="entry name" value="TRNA THREONYLCARBAMOYLADENOSINE BIOSYNTHESIS PROTEIN TSAE"/>
    <property type="match status" value="1"/>
</dbReference>
<dbReference type="Pfam" id="PF02367">
    <property type="entry name" value="TsaE"/>
    <property type="match status" value="1"/>
</dbReference>
<dbReference type="Proteomes" id="UP000230340">
    <property type="component" value="Unassembled WGS sequence"/>
</dbReference>
<keyword evidence="11" id="KW-0808">Transferase</keyword>
<comment type="subcellular location">
    <subcellularLocation>
        <location evidence="1">Cytoplasm</location>
    </subcellularLocation>
</comment>
<keyword evidence="4" id="KW-0963">Cytoplasm</keyword>
<keyword evidence="8" id="KW-0067">ATP-binding</keyword>
<dbReference type="InterPro" id="IPR027417">
    <property type="entry name" value="P-loop_NTPase"/>
</dbReference>
<comment type="caution">
    <text evidence="11">The sequence shown here is derived from an EMBL/GenBank/DDBJ whole genome shotgun (WGS) entry which is preliminary data.</text>
</comment>
<evidence type="ECO:0000256" key="2">
    <source>
        <dbReference type="ARBA" id="ARBA00007599"/>
    </source>
</evidence>
<protein>
    <recommendedName>
        <fullName evidence="3">tRNA threonylcarbamoyladenosine biosynthesis protein TsaE</fullName>
    </recommendedName>
    <alternativeName>
        <fullName evidence="10">t(6)A37 threonylcarbamoyladenosine biosynthesis protein TsaE</fullName>
    </alternativeName>
</protein>
<dbReference type="GO" id="GO:0002949">
    <property type="term" value="P:tRNA threonylcarbamoyladenosine modification"/>
    <property type="evidence" value="ECO:0007669"/>
    <property type="project" value="InterPro"/>
</dbReference>
<dbReference type="Gene3D" id="3.40.50.300">
    <property type="entry name" value="P-loop containing nucleotide triphosphate hydrolases"/>
    <property type="match status" value="1"/>
</dbReference>
<evidence type="ECO:0000256" key="9">
    <source>
        <dbReference type="ARBA" id="ARBA00022842"/>
    </source>
</evidence>
<dbReference type="GO" id="GO:0005524">
    <property type="term" value="F:ATP binding"/>
    <property type="evidence" value="ECO:0007669"/>
    <property type="project" value="UniProtKB-KW"/>
</dbReference>
<accession>A0A2H0XG45</accession>
<evidence type="ECO:0000256" key="8">
    <source>
        <dbReference type="ARBA" id="ARBA00022840"/>
    </source>
</evidence>
<dbReference type="EMBL" id="PEYT01000014">
    <property type="protein sequence ID" value="PIS23109.1"/>
    <property type="molecule type" value="Genomic_DNA"/>
</dbReference>
<keyword evidence="7" id="KW-0547">Nucleotide-binding</keyword>
<evidence type="ECO:0000313" key="11">
    <source>
        <dbReference type="EMBL" id="PIS23109.1"/>
    </source>
</evidence>
<organism evidence="11 12">
    <name type="scientific">candidate division WWE3 bacterium CG08_land_8_20_14_0_20_40_13</name>
    <dbReference type="NCBI Taxonomy" id="1975084"/>
    <lineage>
        <taxon>Bacteria</taxon>
        <taxon>Katanobacteria</taxon>
    </lineage>
</organism>
<dbReference type="PANTHER" id="PTHR33540">
    <property type="entry name" value="TRNA THREONYLCARBAMOYLADENOSINE BIOSYNTHESIS PROTEIN TSAE"/>
    <property type="match status" value="1"/>
</dbReference>
<dbReference type="InterPro" id="IPR003442">
    <property type="entry name" value="T6A_TsaE"/>
</dbReference>
<dbReference type="AlphaFoldDB" id="A0A2H0XG45"/>
<comment type="similarity">
    <text evidence="2">Belongs to the TsaE family.</text>
</comment>
<evidence type="ECO:0000256" key="7">
    <source>
        <dbReference type="ARBA" id="ARBA00022741"/>
    </source>
</evidence>
<dbReference type="GO" id="GO:0046872">
    <property type="term" value="F:metal ion binding"/>
    <property type="evidence" value="ECO:0007669"/>
    <property type="project" value="UniProtKB-KW"/>
</dbReference>
<sequence length="153" mass="17725">MLSRDLELRMKRLLKGERETKKFSEKVLNSLNGKNVILLFGELGSGKTTFTQGIAEALGIKERITSPTFVLSRIYKIKLDKLGEFDQLTHFDLYRIKTAEEILDLGLKEYLEDTKTLIVIEWPELVDDMIAPEKKLSLKFSYGEDDMRFVEVF</sequence>
<reference evidence="12" key="1">
    <citation type="submission" date="2017-09" db="EMBL/GenBank/DDBJ databases">
        <title>Depth-based differentiation of microbial function through sediment-hosted aquifers and enrichment of novel symbionts in the deep terrestrial subsurface.</title>
        <authorList>
            <person name="Probst A.J."/>
            <person name="Ladd B."/>
            <person name="Jarett J.K."/>
            <person name="Geller-Mcgrath D.E."/>
            <person name="Sieber C.M.K."/>
            <person name="Emerson J.B."/>
            <person name="Anantharaman K."/>
            <person name="Thomas B.C."/>
            <person name="Malmstrom R."/>
            <person name="Stieglmeier M."/>
            <person name="Klingl A."/>
            <person name="Woyke T."/>
            <person name="Ryan C.M."/>
            <person name="Banfield J.F."/>
        </authorList>
    </citation>
    <scope>NUCLEOTIDE SEQUENCE [LARGE SCALE GENOMIC DNA]</scope>
</reference>
<keyword evidence="6" id="KW-0479">Metal-binding</keyword>
<gene>
    <name evidence="11" type="ORF">COT49_01920</name>
</gene>
<dbReference type="NCBIfam" id="TIGR00150">
    <property type="entry name" value="T6A_YjeE"/>
    <property type="match status" value="1"/>
</dbReference>
<evidence type="ECO:0000313" key="12">
    <source>
        <dbReference type="Proteomes" id="UP000230340"/>
    </source>
</evidence>
<keyword evidence="9" id="KW-0460">Magnesium</keyword>
<dbReference type="GO" id="GO:0005737">
    <property type="term" value="C:cytoplasm"/>
    <property type="evidence" value="ECO:0007669"/>
    <property type="project" value="UniProtKB-SubCell"/>
</dbReference>
<proteinExistence type="inferred from homology"/>
<keyword evidence="5" id="KW-0819">tRNA processing</keyword>
<evidence type="ECO:0000256" key="10">
    <source>
        <dbReference type="ARBA" id="ARBA00032441"/>
    </source>
</evidence>
<dbReference type="SUPFAM" id="SSF52540">
    <property type="entry name" value="P-loop containing nucleoside triphosphate hydrolases"/>
    <property type="match status" value="1"/>
</dbReference>
<name>A0A2H0XG45_UNCKA</name>
<evidence type="ECO:0000256" key="3">
    <source>
        <dbReference type="ARBA" id="ARBA00019010"/>
    </source>
</evidence>
<evidence type="ECO:0000256" key="6">
    <source>
        <dbReference type="ARBA" id="ARBA00022723"/>
    </source>
</evidence>
<evidence type="ECO:0000256" key="5">
    <source>
        <dbReference type="ARBA" id="ARBA00022694"/>
    </source>
</evidence>
<dbReference type="GO" id="GO:0016740">
    <property type="term" value="F:transferase activity"/>
    <property type="evidence" value="ECO:0007669"/>
    <property type="project" value="UniProtKB-KW"/>
</dbReference>
<evidence type="ECO:0000256" key="1">
    <source>
        <dbReference type="ARBA" id="ARBA00004496"/>
    </source>
</evidence>